<dbReference type="InterPro" id="IPR036388">
    <property type="entry name" value="WH-like_DNA-bd_sf"/>
</dbReference>
<reference evidence="2 3" key="1">
    <citation type="submission" date="2018-03" db="EMBL/GenBank/DDBJ databases">
        <title>Whole genome analyses suggest that Burkholderia sensu lato contains two further novel genera in the rhizoxinica-symbiotica group Mycetohabitans gen. nov., and Trinickia gen. nov.: implications for the evolution of diazotrophy and nodulation in the Burkholderiaceae.</title>
        <authorList>
            <person name="Estrada De Los Santos P."/>
            <person name="Palmer M."/>
            <person name="Chavez-Ramirez B."/>
            <person name="Steenkamp E.T."/>
            <person name="Hirsch A.M."/>
            <person name="Manyaka P."/>
            <person name="Maluk M."/>
            <person name="Lafos M."/>
            <person name="Crook M."/>
            <person name="Gross E."/>
            <person name="Simon M.F."/>
            <person name="Bueno Dos Reis Junior F."/>
            <person name="Poole P.S."/>
            <person name="Venter S.N."/>
            <person name="James E.K."/>
        </authorList>
    </citation>
    <scope>NUCLEOTIDE SEQUENCE [LARGE SCALE GENOMIC DNA]</scope>
    <source>
        <strain evidence="2 3">JPY-366</strain>
    </source>
</reference>
<dbReference type="SMART" id="SM00347">
    <property type="entry name" value="HTH_MARR"/>
    <property type="match status" value="1"/>
</dbReference>
<evidence type="ECO:0000313" key="3">
    <source>
        <dbReference type="Proteomes" id="UP000240638"/>
    </source>
</evidence>
<dbReference type="GO" id="GO:0006950">
    <property type="term" value="P:response to stress"/>
    <property type="evidence" value="ECO:0007669"/>
    <property type="project" value="TreeGrafter"/>
</dbReference>
<dbReference type="PANTHER" id="PTHR33164:SF105">
    <property type="entry name" value="TRANSCRIPTIONAL REPRESSOR PROTEIN-RELATED"/>
    <property type="match status" value="1"/>
</dbReference>
<dbReference type="PANTHER" id="PTHR33164">
    <property type="entry name" value="TRANSCRIPTIONAL REGULATOR, MARR FAMILY"/>
    <property type="match status" value="1"/>
</dbReference>
<dbReference type="InterPro" id="IPR000835">
    <property type="entry name" value="HTH_MarR-typ"/>
</dbReference>
<proteinExistence type="predicted"/>
<protein>
    <submittedName>
        <fullName evidence="2">MarR family transcriptional regulator</fullName>
    </submittedName>
</protein>
<dbReference type="AlphaFoldDB" id="A0A2T3XZ40"/>
<dbReference type="Proteomes" id="UP000240638">
    <property type="component" value="Unassembled WGS sequence"/>
</dbReference>
<name>A0A2T3XZ40_9BURK</name>
<dbReference type="RefSeq" id="WP_107149336.1">
    <property type="nucleotide sequence ID" value="NZ_PYUC01000002.1"/>
</dbReference>
<dbReference type="InterPro" id="IPR039422">
    <property type="entry name" value="MarR/SlyA-like"/>
</dbReference>
<dbReference type="EMBL" id="PYUC01000002">
    <property type="protein sequence ID" value="PTB21777.1"/>
    <property type="molecule type" value="Genomic_DNA"/>
</dbReference>
<evidence type="ECO:0000259" key="1">
    <source>
        <dbReference type="PROSITE" id="PS50995"/>
    </source>
</evidence>
<dbReference type="Gene3D" id="1.10.10.10">
    <property type="entry name" value="Winged helix-like DNA-binding domain superfamily/Winged helix DNA-binding domain"/>
    <property type="match status" value="1"/>
</dbReference>
<dbReference type="PROSITE" id="PS50995">
    <property type="entry name" value="HTH_MARR_2"/>
    <property type="match status" value="1"/>
</dbReference>
<feature type="domain" description="HTH marR-type" evidence="1">
    <location>
        <begin position="16"/>
        <end position="151"/>
    </location>
</feature>
<evidence type="ECO:0000313" key="2">
    <source>
        <dbReference type="EMBL" id="PTB21777.1"/>
    </source>
</evidence>
<dbReference type="SUPFAM" id="SSF46785">
    <property type="entry name" value="Winged helix' DNA-binding domain"/>
    <property type="match status" value="1"/>
</dbReference>
<dbReference type="GO" id="GO:0003700">
    <property type="term" value="F:DNA-binding transcription factor activity"/>
    <property type="evidence" value="ECO:0007669"/>
    <property type="project" value="InterPro"/>
</dbReference>
<accession>A0A2T3XZ40</accession>
<sequence length="156" mass="17731">MKNHDAGPRATSIAEISALTLKLFFAQRAMRAFWTFFDVALRDTDVNASQLCMLALLHHKEPMVFGDMADALAMDRSNLSSQLAPLFRRKLVAIIPHGGDRRKRQLVVTPKGRDVFGCSLARWSQAYQNLSPWIDHAHVDSLRDLFFALRDLHNEI</sequence>
<gene>
    <name evidence="2" type="ORF">C9I57_03790</name>
</gene>
<organism evidence="2 3">
    <name type="scientific">Trinickia symbiotica</name>
    <dbReference type="NCBI Taxonomy" id="863227"/>
    <lineage>
        <taxon>Bacteria</taxon>
        <taxon>Pseudomonadati</taxon>
        <taxon>Pseudomonadota</taxon>
        <taxon>Betaproteobacteria</taxon>
        <taxon>Burkholderiales</taxon>
        <taxon>Burkholderiaceae</taxon>
        <taxon>Trinickia</taxon>
    </lineage>
</organism>
<comment type="caution">
    <text evidence="2">The sequence shown here is derived from an EMBL/GenBank/DDBJ whole genome shotgun (WGS) entry which is preliminary data.</text>
</comment>
<dbReference type="InterPro" id="IPR036390">
    <property type="entry name" value="WH_DNA-bd_sf"/>
</dbReference>